<evidence type="ECO:0000313" key="6">
    <source>
        <dbReference type="Proteomes" id="UP001058461"/>
    </source>
</evidence>
<evidence type="ECO:0000256" key="2">
    <source>
        <dbReference type="ARBA" id="ARBA00022741"/>
    </source>
</evidence>
<dbReference type="InterPro" id="IPR017781">
    <property type="entry name" value="ABC_transptr_urea_ATP-bd_UrtD"/>
</dbReference>
<accession>A0ABY5HJ90</accession>
<dbReference type="InterPro" id="IPR003439">
    <property type="entry name" value="ABC_transporter-like_ATP-bd"/>
</dbReference>
<keyword evidence="2" id="KW-0547">Nucleotide-binding</keyword>
<protein>
    <submittedName>
        <fullName evidence="5">Urea ABC transporter ATP-binding protein UrtD</fullName>
    </submittedName>
</protein>
<dbReference type="Gene3D" id="3.40.50.300">
    <property type="entry name" value="P-loop containing nucleotide triphosphate hydrolases"/>
    <property type="match status" value="1"/>
</dbReference>
<keyword evidence="6" id="KW-1185">Reference proteome</keyword>
<dbReference type="GO" id="GO:0005524">
    <property type="term" value="F:ATP binding"/>
    <property type="evidence" value="ECO:0007669"/>
    <property type="project" value="UniProtKB-KW"/>
</dbReference>
<dbReference type="Pfam" id="PF00005">
    <property type="entry name" value="ABC_tran"/>
    <property type="match status" value="1"/>
</dbReference>
<feature type="domain" description="ABC transporter" evidence="4">
    <location>
        <begin position="36"/>
        <end position="279"/>
    </location>
</feature>
<gene>
    <name evidence="5" type="primary">urtD</name>
    <name evidence="5" type="ORF">KDW95_22220</name>
</gene>
<dbReference type="Pfam" id="PF12399">
    <property type="entry name" value="BCA_ABC_TP_C"/>
    <property type="match status" value="1"/>
</dbReference>
<keyword evidence="1" id="KW-0813">Transport</keyword>
<dbReference type="PANTHER" id="PTHR45772:SF8">
    <property type="entry name" value="HIGH-AFFINITY BRANCHED-CHAIN AMINO ACID TRANSPORT ATP-BINDING PROTEIN"/>
    <property type="match status" value="1"/>
</dbReference>
<evidence type="ECO:0000256" key="3">
    <source>
        <dbReference type="ARBA" id="ARBA00022840"/>
    </source>
</evidence>
<sequence>MSVATVVEQILDREHVYPFMQSAVQRNIDVSHNVLLYLEGISVSFDGFKAINDLNLYINDGELRCIIGPNGAGKTTMMDIITGKTTPDCGSAWFGQSINLLALDEPAIAQAGIGRKFQKPTVFEFLTVLENLELSMEGDRGLLSIIGGKLSGEQRDHLHRVLEMIGLVEQRALRAGSLSHGQKQWLEIGMLLMQRPRLLLVDEPVAGMTHQEMDRTAELLISLAGEHSVVVVEHDMDFVRNLAGKNRTVTVLHQGSVLAEGTMEQVQNNRKVVEVYLGE</sequence>
<dbReference type="PANTHER" id="PTHR45772">
    <property type="entry name" value="CONSERVED COMPONENT OF ABC TRANSPORTER FOR NATURAL AMINO ACIDS-RELATED"/>
    <property type="match status" value="1"/>
</dbReference>
<dbReference type="RefSeq" id="WP_255853973.1">
    <property type="nucleotide sequence ID" value="NZ_CP073347.1"/>
</dbReference>
<keyword evidence="3 5" id="KW-0067">ATP-binding</keyword>
<dbReference type="SUPFAM" id="SSF52540">
    <property type="entry name" value="P-loop containing nucleoside triphosphate hydrolases"/>
    <property type="match status" value="1"/>
</dbReference>
<dbReference type="InterPro" id="IPR051120">
    <property type="entry name" value="ABC_AA/LPS_Transport"/>
</dbReference>
<dbReference type="InterPro" id="IPR027417">
    <property type="entry name" value="P-loop_NTPase"/>
</dbReference>
<evidence type="ECO:0000256" key="1">
    <source>
        <dbReference type="ARBA" id="ARBA00022448"/>
    </source>
</evidence>
<dbReference type="PROSITE" id="PS50893">
    <property type="entry name" value="ABC_TRANSPORTER_2"/>
    <property type="match status" value="1"/>
</dbReference>
<dbReference type="InterPro" id="IPR032823">
    <property type="entry name" value="BCA_ABC_TP_C"/>
</dbReference>
<evidence type="ECO:0000259" key="4">
    <source>
        <dbReference type="PROSITE" id="PS50893"/>
    </source>
</evidence>
<organism evidence="5 6">
    <name type="scientific">Marinobacterium rhizophilum</name>
    <dbReference type="NCBI Taxonomy" id="420402"/>
    <lineage>
        <taxon>Bacteria</taxon>
        <taxon>Pseudomonadati</taxon>
        <taxon>Pseudomonadota</taxon>
        <taxon>Gammaproteobacteria</taxon>
        <taxon>Oceanospirillales</taxon>
        <taxon>Oceanospirillaceae</taxon>
        <taxon>Marinobacterium</taxon>
    </lineage>
</organism>
<dbReference type="EMBL" id="CP073347">
    <property type="protein sequence ID" value="UTW11921.1"/>
    <property type="molecule type" value="Genomic_DNA"/>
</dbReference>
<dbReference type="NCBIfam" id="TIGR03411">
    <property type="entry name" value="urea_trans_UrtD"/>
    <property type="match status" value="1"/>
</dbReference>
<dbReference type="CDD" id="cd03219">
    <property type="entry name" value="ABC_Mj1267_LivG_branched"/>
    <property type="match status" value="1"/>
</dbReference>
<dbReference type="Proteomes" id="UP001058461">
    <property type="component" value="Chromosome"/>
</dbReference>
<name>A0ABY5HJ90_9GAMM</name>
<proteinExistence type="predicted"/>
<reference evidence="5" key="1">
    <citation type="submission" date="2021-04" db="EMBL/GenBank/DDBJ databases">
        <title>Oceanospirillales bacteria with DddD are important DMSP degraders in coastal seawater.</title>
        <authorList>
            <person name="Liu J."/>
        </authorList>
    </citation>
    <scope>NUCLEOTIDE SEQUENCE</scope>
    <source>
        <strain evidence="5">D13-1</strain>
    </source>
</reference>
<evidence type="ECO:0000313" key="5">
    <source>
        <dbReference type="EMBL" id="UTW11921.1"/>
    </source>
</evidence>